<reference evidence="2" key="2">
    <citation type="journal article" date="2015" name="Data Brief">
        <title>Shoot transcriptome of the giant reed, Arundo donax.</title>
        <authorList>
            <person name="Barrero R.A."/>
            <person name="Guerrero F.D."/>
            <person name="Moolhuijzen P."/>
            <person name="Goolsby J.A."/>
            <person name="Tidwell J."/>
            <person name="Bellgard S.E."/>
            <person name="Bellgard M.I."/>
        </authorList>
    </citation>
    <scope>NUCLEOTIDE SEQUENCE</scope>
    <source>
        <tissue evidence="2">Shoot tissue taken approximately 20 cm above the soil surface</tissue>
    </source>
</reference>
<dbReference type="AlphaFoldDB" id="A0A0A9EQT1"/>
<feature type="region of interest" description="Disordered" evidence="1">
    <location>
        <begin position="1"/>
        <end position="27"/>
    </location>
</feature>
<evidence type="ECO:0000256" key="1">
    <source>
        <dbReference type="SAM" id="MobiDB-lite"/>
    </source>
</evidence>
<organism evidence="2">
    <name type="scientific">Arundo donax</name>
    <name type="common">Giant reed</name>
    <name type="synonym">Donax arundinaceus</name>
    <dbReference type="NCBI Taxonomy" id="35708"/>
    <lineage>
        <taxon>Eukaryota</taxon>
        <taxon>Viridiplantae</taxon>
        <taxon>Streptophyta</taxon>
        <taxon>Embryophyta</taxon>
        <taxon>Tracheophyta</taxon>
        <taxon>Spermatophyta</taxon>
        <taxon>Magnoliopsida</taxon>
        <taxon>Liliopsida</taxon>
        <taxon>Poales</taxon>
        <taxon>Poaceae</taxon>
        <taxon>PACMAD clade</taxon>
        <taxon>Arundinoideae</taxon>
        <taxon>Arundineae</taxon>
        <taxon>Arundo</taxon>
    </lineage>
</organism>
<feature type="compositionally biased region" description="Polar residues" evidence="1">
    <location>
        <begin position="1"/>
        <end position="13"/>
    </location>
</feature>
<name>A0A0A9EQT1_ARUDO</name>
<reference evidence="2" key="1">
    <citation type="submission" date="2014-09" db="EMBL/GenBank/DDBJ databases">
        <authorList>
            <person name="Magalhaes I.L.F."/>
            <person name="Oliveira U."/>
            <person name="Santos F.R."/>
            <person name="Vidigal T.H.D.A."/>
            <person name="Brescovit A.D."/>
            <person name="Santos A.J."/>
        </authorList>
    </citation>
    <scope>NUCLEOTIDE SEQUENCE</scope>
    <source>
        <tissue evidence="2">Shoot tissue taken approximately 20 cm above the soil surface</tissue>
    </source>
</reference>
<protein>
    <submittedName>
        <fullName evidence="2">Uncharacterized protein</fullName>
    </submittedName>
</protein>
<proteinExistence type="predicted"/>
<dbReference type="EMBL" id="GBRH01196527">
    <property type="protein sequence ID" value="JAE01369.1"/>
    <property type="molecule type" value="Transcribed_RNA"/>
</dbReference>
<evidence type="ECO:0000313" key="2">
    <source>
        <dbReference type="EMBL" id="JAE01369.1"/>
    </source>
</evidence>
<sequence length="50" mass="5858">MGYNQNNFVNSTEPRTHKARHTTTYNRSITKHRATDVAIWMHIITCTTHT</sequence>
<accession>A0A0A9EQT1</accession>